<organism evidence="2 3">
    <name type="scientific">Hondaea fermentalgiana</name>
    <dbReference type="NCBI Taxonomy" id="2315210"/>
    <lineage>
        <taxon>Eukaryota</taxon>
        <taxon>Sar</taxon>
        <taxon>Stramenopiles</taxon>
        <taxon>Bigyra</taxon>
        <taxon>Labyrinthulomycetes</taxon>
        <taxon>Thraustochytrida</taxon>
        <taxon>Thraustochytriidae</taxon>
        <taxon>Hondaea</taxon>
    </lineage>
</organism>
<evidence type="ECO:0000256" key="1">
    <source>
        <dbReference type="SAM" id="MobiDB-lite"/>
    </source>
</evidence>
<comment type="caution">
    <text evidence="2">The sequence shown here is derived from an EMBL/GenBank/DDBJ whole genome shotgun (WGS) entry which is preliminary data.</text>
</comment>
<gene>
    <name evidence="2" type="ORF">FCC1311_023982</name>
</gene>
<feature type="compositionally biased region" description="Low complexity" evidence="1">
    <location>
        <begin position="1"/>
        <end position="11"/>
    </location>
</feature>
<dbReference type="Proteomes" id="UP000241890">
    <property type="component" value="Unassembled WGS sequence"/>
</dbReference>
<keyword evidence="3" id="KW-1185">Reference proteome</keyword>
<evidence type="ECO:0000313" key="2">
    <source>
        <dbReference type="EMBL" id="GBG26177.1"/>
    </source>
</evidence>
<sequence length="214" mass="22940">MAGDAAAAQRGNARDEIEDDVGDGFGGLAAHSTCDDGFGEIDVTIDQQQLQQHQDQQHQDHRRQEQSEFVDDDLGDGFGERSDDEVENHDGGNSREDATHDFGMEDLDDGFCPGEEEDLDDGFCAEFSSVSIAGDGFTFPNAGVTDDDGFGYATAPSFHRRIPSSPLCSPGIGISVENGSTYNHVLLAKGHGPSLEYADDDDGFGDSDIEEIKV</sequence>
<protein>
    <submittedName>
        <fullName evidence="2">Uncharacterized protein</fullName>
    </submittedName>
</protein>
<feature type="compositionally biased region" description="Basic and acidic residues" evidence="1">
    <location>
        <begin position="55"/>
        <end position="66"/>
    </location>
</feature>
<evidence type="ECO:0000313" key="3">
    <source>
        <dbReference type="Proteomes" id="UP000241890"/>
    </source>
</evidence>
<proteinExistence type="predicted"/>
<reference evidence="2 3" key="1">
    <citation type="submission" date="2017-12" db="EMBL/GenBank/DDBJ databases">
        <title>Sequencing, de novo assembly and annotation of complete genome of a new Thraustochytrid species, strain FCC1311.</title>
        <authorList>
            <person name="Sedici K."/>
            <person name="Godart F."/>
            <person name="Aiese Cigliano R."/>
            <person name="Sanseverino W."/>
            <person name="Barakat M."/>
            <person name="Ortet P."/>
            <person name="Marechal E."/>
            <person name="Cagnac O."/>
            <person name="Amato A."/>
        </authorList>
    </citation>
    <scope>NUCLEOTIDE SEQUENCE [LARGE SCALE GENOMIC DNA]</scope>
</reference>
<dbReference type="InParanoid" id="A0A2R5G567"/>
<accession>A0A2R5G567</accession>
<dbReference type="AlphaFoldDB" id="A0A2R5G567"/>
<dbReference type="EMBL" id="BEYU01000019">
    <property type="protein sequence ID" value="GBG26177.1"/>
    <property type="molecule type" value="Genomic_DNA"/>
</dbReference>
<feature type="compositionally biased region" description="Basic and acidic residues" evidence="1">
    <location>
        <begin position="88"/>
        <end position="102"/>
    </location>
</feature>
<feature type="region of interest" description="Disordered" evidence="1">
    <location>
        <begin position="1"/>
        <end position="102"/>
    </location>
</feature>
<name>A0A2R5G567_9STRA</name>